<accession>A0A4Z1E5S7</accession>
<protein>
    <submittedName>
        <fullName evidence="3">Uncharacterized protein</fullName>
    </submittedName>
</protein>
<proteinExistence type="predicted"/>
<evidence type="ECO:0000256" key="1">
    <source>
        <dbReference type="SAM" id="MobiDB-lite"/>
    </source>
</evidence>
<comment type="caution">
    <text evidence="3">The sequence shown here is derived from an EMBL/GenBank/DDBJ whole genome shotgun (WGS) entry which is preliminary data.</text>
</comment>
<reference evidence="3 4" key="1">
    <citation type="submission" date="2018-11" db="EMBL/GenBank/DDBJ databases">
        <title>Complete genome sequencing of the Actinobacteria Serinibacter sp. K3-2.</title>
        <authorList>
            <person name="Rakitin A.L."/>
            <person name="Beletsky A.V."/>
            <person name="Mardanov A.V."/>
            <person name="Ravin N.V."/>
            <person name="Gromova A.S."/>
            <person name="Filippova S.N."/>
            <person name="Gal'Chenko V.F."/>
        </authorList>
    </citation>
    <scope>NUCLEOTIDE SEQUENCE [LARGE SCALE GENOMIC DNA]</scope>
    <source>
        <strain evidence="3 4">K3-2</strain>
    </source>
</reference>
<feature type="chain" id="PRO_5038501308" evidence="2">
    <location>
        <begin position="22"/>
        <end position="179"/>
    </location>
</feature>
<dbReference type="OrthoDB" id="9925128at2"/>
<feature type="region of interest" description="Disordered" evidence="1">
    <location>
        <begin position="27"/>
        <end position="51"/>
    </location>
</feature>
<dbReference type="RefSeq" id="WP_135849127.1">
    <property type="nucleotide sequence ID" value="NZ_RHPJ01000002.1"/>
</dbReference>
<evidence type="ECO:0000313" key="3">
    <source>
        <dbReference type="EMBL" id="TGO05067.1"/>
    </source>
</evidence>
<dbReference type="EMBL" id="RHPJ01000002">
    <property type="protein sequence ID" value="TGO05067.1"/>
    <property type="molecule type" value="Genomic_DNA"/>
</dbReference>
<gene>
    <name evidence="3" type="ORF">SERN_1071</name>
</gene>
<name>A0A4Z1E5S7_9MICO</name>
<feature type="signal peptide" evidence="2">
    <location>
        <begin position="1"/>
        <end position="21"/>
    </location>
</feature>
<evidence type="ECO:0000256" key="2">
    <source>
        <dbReference type="SAM" id="SignalP"/>
    </source>
</evidence>
<dbReference type="PROSITE" id="PS51257">
    <property type="entry name" value="PROKAR_LIPOPROTEIN"/>
    <property type="match status" value="1"/>
</dbReference>
<keyword evidence="4" id="KW-1185">Reference proteome</keyword>
<dbReference type="Proteomes" id="UP000297318">
    <property type="component" value="Unassembled WGS sequence"/>
</dbReference>
<feature type="compositionally biased region" description="Low complexity" evidence="1">
    <location>
        <begin position="27"/>
        <end position="37"/>
    </location>
</feature>
<keyword evidence="2" id="KW-0732">Signal</keyword>
<evidence type="ECO:0000313" key="4">
    <source>
        <dbReference type="Proteomes" id="UP000297318"/>
    </source>
</evidence>
<organism evidence="3 4">
    <name type="scientific">Serinibacter arcticus</name>
    <dbReference type="NCBI Taxonomy" id="1655435"/>
    <lineage>
        <taxon>Bacteria</taxon>
        <taxon>Bacillati</taxon>
        <taxon>Actinomycetota</taxon>
        <taxon>Actinomycetes</taxon>
        <taxon>Micrococcales</taxon>
        <taxon>Beutenbergiaceae</taxon>
        <taxon>Serinibacter</taxon>
    </lineage>
</organism>
<dbReference type="AlphaFoldDB" id="A0A4Z1E5S7"/>
<sequence length="179" mass="18272">MPRTPRALGAVALVLALTGLAACDADSAPDPDASGSAETAPTDSDGDGASATTTHTVEELGIELTLPADFAEQPSELPLTLERADPRAILSVDGFGSPIPLDDYPAREGEEVSTSVIDGVDVLVVENAQLEGLPPDVEANTLLADNGARSFSLIMSGAPDSLAPAWEQLIDGLVLTPDA</sequence>